<dbReference type="Proteomes" id="UP000028582">
    <property type="component" value="Unassembled WGS sequence"/>
</dbReference>
<evidence type="ECO:0000313" key="2">
    <source>
        <dbReference type="Proteomes" id="UP000028582"/>
    </source>
</evidence>
<sequence>MQGELTHQRLVMLDCGEDACNSNDSTEDTSFDLVSERSDGDVAMSALQSEINRDINQSERVEEIMSSEDVAMTSLGRDEDELSDEVPVIASISSSDYAALVTRALQCASEAAARFKNASELYDPIKTQPIIQEKSDADTAAMKTPPKSSSIAGKPTGLCQYPERFKQAQVRGLCCRHGGYRTCKIDNCSLRAIAQSLCRSHAVKCQVDGSLLLQAVKDSVADMLENKALKPRGATISKWSMVIVTIIKQKTNAASANADSSKNELTTFSTELADLRSQLSSNTSTA</sequence>
<comment type="caution">
    <text evidence="1">The sequence shown here is derived from an EMBL/GenBank/DDBJ whole genome shotgun (WGS) entry which is preliminary data.</text>
</comment>
<gene>
    <name evidence="1" type="ORF">F444_12322</name>
</gene>
<protein>
    <submittedName>
        <fullName evidence="1">Uncharacterized protein</fullName>
    </submittedName>
</protein>
<reference evidence="1 2" key="1">
    <citation type="submission" date="2013-11" db="EMBL/GenBank/DDBJ databases">
        <title>The Genome Sequence of Phytophthora parasitica P1976.</title>
        <authorList>
            <consortium name="The Broad Institute Genomics Platform"/>
            <person name="Russ C."/>
            <person name="Tyler B."/>
            <person name="Panabieres F."/>
            <person name="Shan W."/>
            <person name="Tripathy S."/>
            <person name="Grunwald N."/>
            <person name="Machado M."/>
            <person name="Johnson C.S."/>
            <person name="Walker B."/>
            <person name="Young S."/>
            <person name="Zeng Q."/>
            <person name="Gargeya S."/>
            <person name="Fitzgerald M."/>
            <person name="Haas B."/>
            <person name="Abouelleil A."/>
            <person name="Allen A.W."/>
            <person name="Alvarado L."/>
            <person name="Arachchi H.M."/>
            <person name="Berlin A.M."/>
            <person name="Chapman S.B."/>
            <person name="Gainer-Dewar J."/>
            <person name="Goldberg J."/>
            <person name="Griggs A."/>
            <person name="Gujja S."/>
            <person name="Hansen M."/>
            <person name="Howarth C."/>
            <person name="Imamovic A."/>
            <person name="Ireland A."/>
            <person name="Larimer J."/>
            <person name="McCowan C."/>
            <person name="Murphy C."/>
            <person name="Pearson M."/>
            <person name="Poon T.W."/>
            <person name="Priest M."/>
            <person name="Roberts A."/>
            <person name="Saif S."/>
            <person name="Shea T."/>
            <person name="Sisk P."/>
            <person name="Sykes S."/>
            <person name="Wortman J."/>
            <person name="Nusbaum C."/>
            <person name="Birren B."/>
        </authorList>
    </citation>
    <scope>NUCLEOTIDE SEQUENCE [LARGE SCALE GENOMIC DNA]</scope>
    <source>
        <strain evidence="1 2">P1976</strain>
    </source>
</reference>
<name>A0A080ZXC6_PHYNI</name>
<dbReference type="AlphaFoldDB" id="A0A080ZXC6"/>
<accession>A0A080ZXC6</accession>
<proteinExistence type="predicted"/>
<evidence type="ECO:0000313" key="1">
    <source>
        <dbReference type="EMBL" id="ETO71287.1"/>
    </source>
</evidence>
<dbReference type="EMBL" id="ANJA01002214">
    <property type="protein sequence ID" value="ETO71287.1"/>
    <property type="molecule type" value="Genomic_DNA"/>
</dbReference>
<organism evidence="1 2">
    <name type="scientific">Phytophthora nicotianae P1976</name>
    <dbReference type="NCBI Taxonomy" id="1317066"/>
    <lineage>
        <taxon>Eukaryota</taxon>
        <taxon>Sar</taxon>
        <taxon>Stramenopiles</taxon>
        <taxon>Oomycota</taxon>
        <taxon>Peronosporomycetes</taxon>
        <taxon>Peronosporales</taxon>
        <taxon>Peronosporaceae</taxon>
        <taxon>Phytophthora</taxon>
    </lineage>
</organism>